<feature type="coiled-coil region" evidence="2">
    <location>
        <begin position="83"/>
        <end position="159"/>
    </location>
</feature>
<dbReference type="Pfam" id="PF00990">
    <property type="entry name" value="GGDEF"/>
    <property type="match status" value="1"/>
</dbReference>
<keyword evidence="2" id="KW-0175">Coiled coil</keyword>
<proteinExistence type="predicted"/>
<dbReference type="InterPro" id="IPR052155">
    <property type="entry name" value="Biofilm_reg_signaling"/>
</dbReference>
<comment type="caution">
    <text evidence="5">The sequence shown here is derived from an EMBL/GenBank/DDBJ whole genome shotgun (WGS) entry which is preliminary data.</text>
</comment>
<evidence type="ECO:0000256" key="2">
    <source>
        <dbReference type="SAM" id="Coils"/>
    </source>
</evidence>
<comment type="catalytic activity">
    <reaction evidence="1">
        <text>3',3'-c-di-GMP + H2O = 5'-phosphoguanylyl(3'-&gt;5')guanosine + H(+)</text>
        <dbReference type="Rhea" id="RHEA:24902"/>
        <dbReference type="ChEBI" id="CHEBI:15377"/>
        <dbReference type="ChEBI" id="CHEBI:15378"/>
        <dbReference type="ChEBI" id="CHEBI:58754"/>
        <dbReference type="ChEBI" id="CHEBI:58805"/>
        <dbReference type="EC" id="3.1.4.52"/>
    </reaction>
    <physiologicalReaction direction="left-to-right" evidence="1">
        <dbReference type="Rhea" id="RHEA:24903"/>
    </physiologicalReaction>
</comment>
<reference evidence="5 6" key="1">
    <citation type="submission" date="2020-08" db="EMBL/GenBank/DDBJ databases">
        <title>Genomic Encyclopedia of Type Strains, Phase IV (KMG-IV): sequencing the most valuable type-strain genomes for metagenomic binning, comparative biology and taxonomic classification.</title>
        <authorList>
            <person name="Goeker M."/>
        </authorList>
    </citation>
    <scope>NUCLEOTIDE SEQUENCE [LARGE SCALE GENOMIC DNA]</scope>
    <source>
        <strain evidence="5 6">DSM 23240</strain>
    </source>
</reference>
<feature type="coiled-coil region" evidence="2">
    <location>
        <begin position="188"/>
        <end position="236"/>
    </location>
</feature>
<dbReference type="PROSITE" id="PS50887">
    <property type="entry name" value="GGDEF"/>
    <property type="match status" value="1"/>
</dbReference>
<evidence type="ECO:0000259" key="4">
    <source>
        <dbReference type="PROSITE" id="PS50887"/>
    </source>
</evidence>
<evidence type="ECO:0000313" key="6">
    <source>
        <dbReference type="Proteomes" id="UP000571084"/>
    </source>
</evidence>
<dbReference type="Gene3D" id="3.20.20.450">
    <property type="entry name" value="EAL domain"/>
    <property type="match status" value="1"/>
</dbReference>
<dbReference type="CDD" id="cd01949">
    <property type="entry name" value="GGDEF"/>
    <property type="match status" value="1"/>
</dbReference>
<evidence type="ECO:0000313" key="5">
    <source>
        <dbReference type="EMBL" id="MBB5202200.1"/>
    </source>
</evidence>
<dbReference type="GO" id="GO:0071111">
    <property type="term" value="F:cyclic-guanylate-specific phosphodiesterase activity"/>
    <property type="evidence" value="ECO:0007669"/>
    <property type="project" value="UniProtKB-EC"/>
</dbReference>
<accession>A0A840S0N2</accession>
<dbReference type="EMBL" id="JACHHQ010000011">
    <property type="protein sequence ID" value="MBB5202200.1"/>
    <property type="molecule type" value="Genomic_DNA"/>
</dbReference>
<dbReference type="InterPro" id="IPR029787">
    <property type="entry name" value="Nucleotide_cyclase"/>
</dbReference>
<dbReference type="Gene3D" id="3.30.70.270">
    <property type="match status" value="1"/>
</dbReference>
<organism evidence="5 6">
    <name type="scientific">Glaciimonas immobilis</name>
    <dbReference type="NCBI Taxonomy" id="728004"/>
    <lineage>
        <taxon>Bacteria</taxon>
        <taxon>Pseudomonadati</taxon>
        <taxon>Pseudomonadota</taxon>
        <taxon>Betaproteobacteria</taxon>
        <taxon>Burkholderiales</taxon>
        <taxon>Oxalobacteraceae</taxon>
        <taxon>Glaciimonas</taxon>
    </lineage>
</organism>
<dbReference type="InterPro" id="IPR001633">
    <property type="entry name" value="EAL_dom"/>
</dbReference>
<dbReference type="Proteomes" id="UP000571084">
    <property type="component" value="Unassembled WGS sequence"/>
</dbReference>
<protein>
    <submittedName>
        <fullName evidence="5">Diguanylate cyclase (GGDEF)-like protein</fullName>
    </submittedName>
</protein>
<dbReference type="AlphaFoldDB" id="A0A840S0N2"/>
<keyword evidence="6" id="KW-1185">Reference proteome</keyword>
<sequence length="710" mass="79700">MHRVATEAKKKIYATASVLGQQPKKGWLNMKRLSELAELGVANKELAFQNEEKGKRAAELAIANNELAFQNGEKGKRAAELVIANKELAFQNEEKEKRAAELDIANKELAFQNQEKEKRVAELVTANKGLAVHNEEKEKRAAELAIANKELAFQNEEKEKRAAELVIANKELAFQNEEKEKRAAELVIANKELAFQNQEKEKRAAELAIANKELAFQNEEKEKRAAELVIANQELAFQNGEKEKRVAELVIANQELAFQNEEKGILATELNNLAFYDTLTGLPNRRLLLDRLHHAFASSERSGQDGVLMFIDLDKFKDLNDTLGHNFGDLLLQQTAQRLKACTRDSDTVARLGGDEFVVMLADLSKQPIEAGLQAKAVGDKILAMLNQPYLLATHEYHSTASIGAALFKNHGRSAEELLKRADIAMYQAKKAGRDTLRFFNPRMQEVINARISLEGDLRKALEGLQFRLYYQIQVDSSHHRFGVEALIRWIHPDRGLVNPAQFIPLAEESGLILPIGHWVLETACIQLKLWQEDVLMRDLVLAVNISAVQFHQVDFVAQVQSLVQHHAINPARLKLEITESSLLKNIENAITTMTALKDIGVGFSLDDFGTGYSSLQYLKRLPISQLKIDQSFVRDIVTDSSDKAIVCAIIAMAHSLNLDVIAEGVETEEQRQFLLDKGCSHYQGHLFSKPLPITEFDALLSQVERLKNE</sequence>
<dbReference type="SMART" id="SM00267">
    <property type="entry name" value="GGDEF"/>
    <property type="match status" value="1"/>
</dbReference>
<dbReference type="PANTHER" id="PTHR44757">
    <property type="entry name" value="DIGUANYLATE CYCLASE DGCP"/>
    <property type="match status" value="1"/>
</dbReference>
<dbReference type="Pfam" id="PF00563">
    <property type="entry name" value="EAL"/>
    <property type="match status" value="1"/>
</dbReference>
<dbReference type="SUPFAM" id="SSF141868">
    <property type="entry name" value="EAL domain-like"/>
    <property type="match status" value="1"/>
</dbReference>
<dbReference type="PANTHER" id="PTHR44757:SF2">
    <property type="entry name" value="BIOFILM ARCHITECTURE MAINTENANCE PROTEIN MBAA"/>
    <property type="match status" value="1"/>
</dbReference>
<evidence type="ECO:0000259" key="3">
    <source>
        <dbReference type="PROSITE" id="PS50883"/>
    </source>
</evidence>
<dbReference type="SUPFAM" id="SSF55073">
    <property type="entry name" value="Nucleotide cyclase"/>
    <property type="match status" value="1"/>
</dbReference>
<dbReference type="InterPro" id="IPR043128">
    <property type="entry name" value="Rev_trsase/Diguanyl_cyclase"/>
</dbReference>
<dbReference type="InterPro" id="IPR000160">
    <property type="entry name" value="GGDEF_dom"/>
</dbReference>
<feature type="domain" description="GGDEF" evidence="4">
    <location>
        <begin position="304"/>
        <end position="442"/>
    </location>
</feature>
<name>A0A840S0N2_9BURK</name>
<dbReference type="FunFam" id="3.30.70.270:FF:000001">
    <property type="entry name" value="Diguanylate cyclase domain protein"/>
    <property type="match status" value="1"/>
</dbReference>
<dbReference type="PROSITE" id="PS50883">
    <property type="entry name" value="EAL"/>
    <property type="match status" value="1"/>
</dbReference>
<dbReference type="GO" id="GO:0071732">
    <property type="term" value="P:cellular response to nitric oxide"/>
    <property type="evidence" value="ECO:0007669"/>
    <property type="project" value="UniProtKB-ARBA"/>
</dbReference>
<gene>
    <name evidence="5" type="ORF">HNR39_004064</name>
</gene>
<feature type="domain" description="EAL" evidence="3">
    <location>
        <begin position="451"/>
        <end position="705"/>
    </location>
</feature>
<evidence type="ECO:0000256" key="1">
    <source>
        <dbReference type="ARBA" id="ARBA00051114"/>
    </source>
</evidence>
<dbReference type="RefSeq" id="WP_245182462.1">
    <property type="nucleotide sequence ID" value="NZ_JAAOZT010000013.1"/>
</dbReference>
<dbReference type="InterPro" id="IPR035919">
    <property type="entry name" value="EAL_sf"/>
</dbReference>
<dbReference type="FunFam" id="3.20.20.450:FF:000001">
    <property type="entry name" value="Cyclic di-GMP phosphodiesterase yahA"/>
    <property type="match status" value="1"/>
</dbReference>
<dbReference type="SMART" id="SM00052">
    <property type="entry name" value="EAL"/>
    <property type="match status" value="1"/>
</dbReference>
<dbReference type="CDD" id="cd01948">
    <property type="entry name" value="EAL"/>
    <property type="match status" value="1"/>
</dbReference>
<dbReference type="NCBIfam" id="TIGR00254">
    <property type="entry name" value="GGDEF"/>
    <property type="match status" value="1"/>
</dbReference>